<sequence>MPSSNNHVASLVKARVKLVERRRAEAERAGTASNIDECFLEIVKYQQAIEVLDRAIADEVMLEKKPYTADDVQ</sequence>
<comment type="caution">
    <text evidence="1">The sequence shown here is derived from an EMBL/GenBank/DDBJ whole genome shotgun (WGS) entry which is preliminary data.</text>
</comment>
<dbReference type="EMBL" id="JAUSVF010000007">
    <property type="protein sequence ID" value="MDQ0324150.1"/>
    <property type="molecule type" value="Genomic_DNA"/>
</dbReference>
<reference evidence="1 2" key="1">
    <citation type="submission" date="2023-07" db="EMBL/GenBank/DDBJ databases">
        <title>Genomic Encyclopedia of Type Strains, Phase IV (KMG-IV): sequencing the most valuable type-strain genomes for metagenomic binning, comparative biology and taxonomic classification.</title>
        <authorList>
            <person name="Goeker M."/>
        </authorList>
    </citation>
    <scope>NUCLEOTIDE SEQUENCE [LARGE SCALE GENOMIC DNA]</scope>
    <source>
        <strain evidence="1 2">DSM 1112</strain>
    </source>
</reference>
<name>A0ABU0C0U2_9HYPH</name>
<evidence type="ECO:0000313" key="1">
    <source>
        <dbReference type="EMBL" id="MDQ0324150.1"/>
    </source>
</evidence>
<proteinExistence type="predicted"/>
<protein>
    <submittedName>
        <fullName evidence="1">Uncharacterized protein</fullName>
    </submittedName>
</protein>
<dbReference type="Proteomes" id="UP001230207">
    <property type="component" value="Unassembled WGS sequence"/>
</dbReference>
<dbReference type="RefSeq" id="WP_307237598.1">
    <property type="nucleotide sequence ID" value="NZ_JAUSVF010000007.1"/>
</dbReference>
<evidence type="ECO:0000313" key="2">
    <source>
        <dbReference type="Proteomes" id="UP001230207"/>
    </source>
</evidence>
<keyword evidence="2" id="KW-1185">Reference proteome</keyword>
<gene>
    <name evidence="1" type="ORF">QO002_006357</name>
</gene>
<accession>A0ABU0C0U2</accession>
<organism evidence="1 2">
    <name type="scientific">Pararhizobium capsulatum DSM 1112</name>
    <dbReference type="NCBI Taxonomy" id="1121113"/>
    <lineage>
        <taxon>Bacteria</taxon>
        <taxon>Pseudomonadati</taxon>
        <taxon>Pseudomonadota</taxon>
        <taxon>Alphaproteobacteria</taxon>
        <taxon>Hyphomicrobiales</taxon>
        <taxon>Rhizobiaceae</taxon>
        <taxon>Rhizobium/Agrobacterium group</taxon>
        <taxon>Pararhizobium</taxon>
    </lineage>
</organism>